<feature type="domain" description="Trimeric autotransporter adhesin YadA-like stalk" evidence="3">
    <location>
        <begin position="1"/>
        <end position="41"/>
    </location>
</feature>
<sequence>ITHVAAGRISADSTDAVNGSQLYATNQAVESIDNRVGDVEGDVSVLGDRVTNVEGDVSSISNDLGELADQAVKYDTNDDGSVNYESVTLAGGEGTTITNLADGEVSEGSSDVVNGSQLWAVQNQINNSLTTGETKYFKANSEAAAARAEGAESVAMGPESVAAGDNSVAVGNGARAESDGGVALGAGSQATREGMNGAEEAFSNESVASTQGAVSVGSQGGERQITHVAGGTEATDAVNVRQLKSVQAGSVNYDRHSDGSVDYSSVTLGQKGTPTQIHNVAPGIAPTDAANVGQLQ</sequence>
<feature type="non-terminal residue" evidence="4">
    <location>
        <position position="296"/>
    </location>
</feature>
<organism evidence="4 5">
    <name type="scientific">Halomonas huangheensis</name>
    <dbReference type="NCBI Taxonomy" id="1178482"/>
    <lineage>
        <taxon>Bacteria</taxon>
        <taxon>Pseudomonadati</taxon>
        <taxon>Pseudomonadota</taxon>
        <taxon>Gammaproteobacteria</taxon>
        <taxon>Oceanospirillales</taxon>
        <taxon>Halomonadaceae</taxon>
        <taxon>Halomonas</taxon>
    </lineage>
</organism>
<dbReference type="EMBL" id="AVBC01000001">
    <property type="protein sequence ID" value="ERL53370.1"/>
    <property type="molecule type" value="Genomic_DNA"/>
</dbReference>
<dbReference type="Pfam" id="PF05658">
    <property type="entry name" value="YadA_head"/>
    <property type="match status" value="1"/>
</dbReference>
<dbReference type="Proteomes" id="UP000019113">
    <property type="component" value="Unassembled WGS sequence"/>
</dbReference>
<feature type="non-terminal residue" evidence="4">
    <location>
        <position position="1"/>
    </location>
</feature>
<evidence type="ECO:0000313" key="4">
    <source>
        <dbReference type="EMBL" id="ERL53370.1"/>
    </source>
</evidence>
<dbReference type="Pfam" id="PF05662">
    <property type="entry name" value="YadA_stalk"/>
    <property type="match status" value="4"/>
</dbReference>
<dbReference type="InterPro" id="IPR011049">
    <property type="entry name" value="Serralysin-like_metalloprot_C"/>
</dbReference>
<feature type="domain" description="Trimeric autotransporter adhesin YadA-like head" evidence="2">
    <location>
        <begin position="148"/>
        <end position="174"/>
    </location>
</feature>
<proteinExistence type="predicted"/>
<dbReference type="GO" id="GO:0019867">
    <property type="term" value="C:outer membrane"/>
    <property type="evidence" value="ECO:0007669"/>
    <property type="project" value="InterPro"/>
</dbReference>
<feature type="domain" description="Trimeric autotransporter adhesin YadA-like stalk" evidence="3">
    <location>
        <begin position="97"/>
        <end position="131"/>
    </location>
</feature>
<evidence type="ECO:0000259" key="2">
    <source>
        <dbReference type="Pfam" id="PF05658"/>
    </source>
</evidence>
<accession>W1NDF5</accession>
<gene>
    <name evidence="4" type="ORF">BJB45_21320</name>
</gene>
<feature type="region of interest" description="Disordered" evidence="1">
    <location>
        <begin position="274"/>
        <end position="296"/>
    </location>
</feature>
<evidence type="ECO:0000259" key="3">
    <source>
        <dbReference type="Pfam" id="PF05662"/>
    </source>
</evidence>
<dbReference type="Gene3D" id="2.150.10.10">
    <property type="entry name" value="Serralysin-like metalloprotease, C-terminal"/>
    <property type="match status" value="3"/>
</dbReference>
<comment type="caution">
    <text evidence="4">The sequence shown here is derived from an EMBL/GenBank/DDBJ whole genome shotgun (WGS) entry which is preliminary data.</text>
</comment>
<keyword evidence="5" id="KW-1185">Reference proteome</keyword>
<evidence type="ECO:0000313" key="5">
    <source>
        <dbReference type="Proteomes" id="UP000019113"/>
    </source>
</evidence>
<feature type="domain" description="Trimeric autotransporter adhesin YadA-like stalk" evidence="3">
    <location>
        <begin position="276"/>
        <end position="296"/>
    </location>
</feature>
<dbReference type="SUPFAM" id="SSF101967">
    <property type="entry name" value="Adhesin YadA, collagen-binding domain"/>
    <property type="match status" value="3"/>
</dbReference>
<dbReference type="InterPro" id="IPR008640">
    <property type="entry name" value="Adhesin_Head_dom"/>
</dbReference>
<dbReference type="eggNOG" id="COG5295">
    <property type="taxonomic scope" value="Bacteria"/>
</dbReference>
<evidence type="ECO:0000256" key="1">
    <source>
        <dbReference type="SAM" id="MobiDB-lite"/>
    </source>
</evidence>
<feature type="region of interest" description="Disordered" evidence="1">
    <location>
        <begin position="172"/>
        <end position="193"/>
    </location>
</feature>
<protein>
    <recommendedName>
        <fullName evidence="6">Trimeric autotransporter adhesin YadA-like stalk domain-containing protein</fullName>
    </recommendedName>
</protein>
<dbReference type="Gene3D" id="1.20.5.170">
    <property type="match status" value="1"/>
</dbReference>
<dbReference type="InterPro" id="IPR008635">
    <property type="entry name" value="Coiled_stalk_dom"/>
</dbReference>
<feature type="domain" description="Trimeric autotransporter adhesin YadA-like stalk" evidence="3">
    <location>
        <begin position="224"/>
        <end position="256"/>
    </location>
</feature>
<reference evidence="4 5" key="1">
    <citation type="submission" date="2013-08" db="EMBL/GenBank/DDBJ databases">
        <title>draft genome of Halomonas huanghegensis, strain BJGMM-B45T.</title>
        <authorList>
            <person name="Miao C."/>
            <person name="Wan Y."/>
            <person name="Jin W."/>
        </authorList>
    </citation>
    <scope>NUCLEOTIDE SEQUENCE [LARGE SCALE GENOMIC DNA]</scope>
    <source>
        <strain evidence="4 5">BJGMM-B45</strain>
    </source>
</reference>
<name>W1NDF5_9GAMM</name>
<dbReference type="AlphaFoldDB" id="W1NDF5"/>
<dbReference type="Gene3D" id="6.10.250.2040">
    <property type="match status" value="1"/>
</dbReference>
<evidence type="ECO:0008006" key="6">
    <source>
        <dbReference type="Google" id="ProtNLM"/>
    </source>
</evidence>